<dbReference type="EMBL" id="JAUOPG010000003">
    <property type="protein sequence ID" value="MDO6453156.1"/>
    <property type="molecule type" value="Genomic_DNA"/>
</dbReference>
<proteinExistence type="inferred from homology"/>
<gene>
    <name evidence="5" type="ORF">Q4490_06225</name>
</gene>
<dbReference type="InterPro" id="IPR050155">
    <property type="entry name" value="HAD-like_hydrolase_sf"/>
</dbReference>
<keyword evidence="5" id="KW-0378">Hydrolase</keyword>
<name>A0AAW7XG16_9GAMM</name>
<sequence>MKPDLTKPIAIFDFDGVIVDSLMIKLDAFIHCFGIPLTKEQQAQAKHIHLSTGGIPRAVKIQMMLDTFQSESIIGRMDDFLARFQITLDDRMRSLTIDDATRSMLYTLRKEGIAIFINSAAPVNEIKETLENNQLLDCFVAVYGGDERKPENFDIIAAITGQHVNRVFVGDADYDEQAAHERHIPFIRYVGYDDLFTTPAQCLTANTMPELTDMILTTLQ</sequence>
<comment type="catalytic activity">
    <reaction evidence="1">
        <text>2-phosphoglycolate + H2O = glycolate + phosphate</text>
        <dbReference type="Rhea" id="RHEA:14369"/>
        <dbReference type="ChEBI" id="CHEBI:15377"/>
        <dbReference type="ChEBI" id="CHEBI:29805"/>
        <dbReference type="ChEBI" id="CHEBI:43474"/>
        <dbReference type="ChEBI" id="CHEBI:58033"/>
        <dbReference type="EC" id="3.1.3.18"/>
    </reaction>
</comment>
<dbReference type="SFLD" id="SFLDS00003">
    <property type="entry name" value="Haloacid_Dehalogenase"/>
    <property type="match status" value="1"/>
</dbReference>
<dbReference type="Proteomes" id="UP001169862">
    <property type="component" value="Unassembled WGS sequence"/>
</dbReference>
<dbReference type="RefSeq" id="WP_303549304.1">
    <property type="nucleotide sequence ID" value="NZ_JAUOPG010000003.1"/>
</dbReference>
<comment type="similarity">
    <text evidence="3">Belongs to the HAD-like hydrolase superfamily. CbbY/CbbZ/Gph/YieH family.</text>
</comment>
<dbReference type="EC" id="3.1.3.18" evidence="4"/>
<evidence type="ECO:0000256" key="2">
    <source>
        <dbReference type="ARBA" id="ARBA00004818"/>
    </source>
</evidence>
<reference evidence="5" key="1">
    <citation type="submission" date="2023-07" db="EMBL/GenBank/DDBJ databases">
        <title>Genome content predicts the carbon catabolic preferences of heterotrophic bacteria.</title>
        <authorList>
            <person name="Gralka M."/>
        </authorList>
    </citation>
    <scope>NUCLEOTIDE SEQUENCE</scope>
    <source>
        <strain evidence="5">I2M16</strain>
    </source>
</reference>
<dbReference type="PANTHER" id="PTHR43434:SF1">
    <property type="entry name" value="PHOSPHOGLYCOLATE PHOSPHATASE"/>
    <property type="match status" value="1"/>
</dbReference>
<dbReference type="Gene3D" id="3.40.50.1000">
    <property type="entry name" value="HAD superfamily/HAD-like"/>
    <property type="match status" value="1"/>
</dbReference>
<dbReference type="InterPro" id="IPR036412">
    <property type="entry name" value="HAD-like_sf"/>
</dbReference>
<dbReference type="GO" id="GO:0008967">
    <property type="term" value="F:phosphoglycolate phosphatase activity"/>
    <property type="evidence" value="ECO:0007669"/>
    <property type="project" value="UniProtKB-EC"/>
</dbReference>
<evidence type="ECO:0000256" key="4">
    <source>
        <dbReference type="ARBA" id="ARBA00013078"/>
    </source>
</evidence>
<dbReference type="SUPFAM" id="SSF56784">
    <property type="entry name" value="HAD-like"/>
    <property type="match status" value="1"/>
</dbReference>
<dbReference type="InterPro" id="IPR023198">
    <property type="entry name" value="PGP-like_dom2"/>
</dbReference>
<dbReference type="GO" id="GO:0006281">
    <property type="term" value="P:DNA repair"/>
    <property type="evidence" value="ECO:0007669"/>
    <property type="project" value="TreeGrafter"/>
</dbReference>
<dbReference type="InterPro" id="IPR041492">
    <property type="entry name" value="HAD_2"/>
</dbReference>
<evidence type="ECO:0000256" key="3">
    <source>
        <dbReference type="ARBA" id="ARBA00006171"/>
    </source>
</evidence>
<dbReference type="GO" id="GO:0005829">
    <property type="term" value="C:cytosol"/>
    <property type="evidence" value="ECO:0007669"/>
    <property type="project" value="TreeGrafter"/>
</dbReference>
<protein>
    <recommendedName>
        <fullName evidence="4">phosphoglycolate phosphatase</fullName>
        <ecNumber evidence="4">3.1.3.18</ecNumber>
    </recommendedName>
</protein>
<comment type="caution">
    <text evidence="5">The sequence shown here is derived from an EMBL/GenBank/DDBJ whole genome shotgun (WGS) entry which is preliminary data.</text>
</comment>
<dbReference type="Gene3D" id="1.10.150.240">
    <property type="entry name" value="Putative phosphatase, domain 2"/>
    <property type="match status" value="1"/>
</dbReference>
<evidence type="ECO:0000313" key="6">
    <source>
        <dbReference type="Proteomes" id="UP001169862"/>
    </source>
</evidence>
<accession>A0AAW7XG16</accession>
<dbReference type="AlphaFoldDB" id="A0AAW7XG16"/>
<organism evidence="5 6">
    <name type="scientific">Neptunomonas phycophila</name>
    <dbReference type="NCBI Taxonomy" id="1572645"/>
    <lineage>
        <taxon>Bacteria</taxon>
        <taxon>Pseudomonadati</taxon>
        <taxon>Pseudomonadota</taxon>
        <taxon>Gammaproteobacteria</taxon>
        <taxon>Oceanospirillales</taxon>
        <taxon>Oceanospirillaceae</taxon>
        <taxon>Neptunomonas</taxon>
    </lineage>
</organism>
<comment type="pathway">
    <text evidence="2">Organic acid metabolism; glycolate biosynthesis; glycolate from 2-phosphoglycolate: step 1/1.</text>
</comment>
<evidence type="ECO:0000256" key="1">
    <source>
        <dbReference type="ARBA" id="ARBA00000830"/>
    </source>
</evidence>
<dbReference type="Pfam" id="PF13419">
    <property type="entry name" value="HAD_2"/>
    <property type="match status" value="1"/>
</dbReference>
<dbReference type="SFLD" id="SFLDG01129">
    <property type="entry name" value="C1.5:_HAD__Beta-PGM__Phosphata"/>
    <property type="match status" value="1"/>
</dbReference>
<evidence type="ECO:0000313" key="5">
    <source>
        <dbReference type="EMBL" id="MDO6453156.1"/>
    </source>
</evidence>
<dbReference type="PANTHER" id="PTHR43434">
    <property type="entry name" value="PHOSPHOGLYCOLATE PHOSPHATASE"/>
    <property type="match status" value="1"/>
</dbReference>
<dbReference type="InterPro" id="IPR023214">
    <property type="entry name" value="HAD_sf"/>
</dbReference>